<dbReference type="GO" id="GO:0016757">
    <property type="term" value="F:glycosyltransferase activity"/>
    <property type="evidence" value="ECO:0007669"/>
    <property type="project" value="UniProtKB-KW"/>
</dbReference>
<dbReference type="Pfam" id="PF00534">
    <property type="entry name" value="Glycos_transf_1"/>
    <property type="match status" value="1"/>
</dbReference>
<reference evidence="5 6" key="1">
    <citation type="journal article" date="2016" name="Nat. Commun.">
        <title>Thousands of microbial genomes shed light on interconnected biogeochemical processes in an aquifer system.</title>
        <authorList>
            <person name="Anantharaman K."/>
            <person name="Brown C.T."/>
            <person name="Hug L.A."/>
            <person name="Sharon I."/>
            <person name="Castelle C.J."/>
            <person name="Probst A.J."/>
            <person name="Thomas B.C."/>
            <person name="Singh A."/>
            <person name="Wilkins M.J."/>
            <person name="Karaoz U."/>
            <person name="Brodie E.L."/>
            <person name="Williams K.H."/>
            <person name="Hubbard S.S."/>
            <person name="Banfield J.F."/>
        </authorList>
    </citation>
    <scope>NUCLEOTIDE SEQUENCE [LARGE SCALE GENOMIC DNA]</scope>
</reference>
<dbReference type="SUPFAM" id="SSF53756">
    <property type="entry name" value="UDP-Glycosyltransferase/glycogen phosphorylase"/>
    <property type="match status" value="1"/>
</dbReference>
<dbReference type="Pfam" id="PF13439">
    <property type="entry name" value="Glyco_transf_4"/>
    <property type="match status" value="1"/>
</dbReference>
<evidence type="ECO:0000313" key="6">
    <source>
        <dbReference type="Proteomes" id="UP000177067"/>
    </source>
</evidence>
<keyword evidence="2" id="KW-0808">Transferase</keyword>
<dbReference type="Proteomes" id="UP000177067">
    <property type="component" value="Unassembled WGS sequence"/>
</dbReference>
<feature type="domain" description="Glycosyltransferase subfamily 4-like N-terminal" evidence="4">
    <location>
        <begin position="17"/>
        <end position="186"/>
    </location>
</feature>
<gene>
    <name evidence="5" type="ORF">A2725_01260</name>
</gene>
<organism evidence="5 6">
    <name type="scientific">Candidatus Magasanikbacteria bacterium RIFCSPHIGHO2_01_FULL_33_34</name>
    <dbReference type="NCBI Taxonomy" id="1798671"/>
    <lineage>
        <taxon>Bacteria</taxon>
        <taxon>Candidatus Magasanikiibacteriota</taxon>
    </lineage>
</organism>
<dbReference type="PANTHER" id="PTHR12526:SF629">
    <property type="entry name" value="TEICHURONIC ACID BIOSYNTHESIS GLYCOSYLTRANSFERASE TUAH-RELATED"/>
    <property type="match status" value="1"/>
</dbReference>
<dbReference type="AlphaFoldDB" id="A0A1F6LJ60"/>
<sequence length="393" mass="44886">MKKNKLKLLYLITQGHWGGAQKYVFDLATALTDEYDITVAVGEPNNLPDLQKKLLTNQKIKLVQLNFLQRSISPIKDFLALLEINNLYRKIKPDIVHLNSTKAGILGSFACQMSNVKCQMLVYTVHGWVFNEPMNKFKKYIYKIMEGISSRRKDKIIVLSDNEKETGINLLNIKKDKFVIIPVGIESNITTLNRVNAINKINNTFKKNILKQDDYIIGTIANFYPTKNLSSLIEAINIVKNKLNNFHSIIIGEGEERVHLEFLIKKYNLENNIHLTGFIDNAQNLLKAFNVFVLPSKKEGIPYTIIEARINNIPIIATNVGSIYKIIDNMKTGILLEPENTQKLAEALIYAYENQKEMIAMANASKEQNLPEYLKNTMIIETANIYKNFTNKS</sequence>
<proteinExistence type="predicted"/>
<feature type="domain" description="Glycosyl transferase family 1" evidence="3">
    <location>
        <begin position="203"/>
        <end position="367"/>
    </location>
</feature>
<keyword evidence="1" id="KW-0328">Glycosyltransferase</keyword>
<evidence type="ECO:0000259" key="3">
    <source>
        <dbReference type="Pfam" id="PF00534"/>
    </source>
</evidence>
<comment type="caution">
    <text evidence="5">The sequence shown here is derived from an EMBL/GenBank/DDBJ whole genome shotgun (WGS) entry which is preliminary data.</text>
</comment>
<evidence type="ECO:0000313" key="5">
    <source>
        <dbReference type="EMBL" id="OGH59438.1"/>
    </source>
</evidence>
<dbReference type="InterPro" id="IPR001296">
    <property type="entry name" value="Glyco_trans_1"/>
</dbReference>
<name>A0A1F6LJ60_9BACT</name>
<dbReference type="EMBL" id="MFPS01000007">
    <property type="protein sequence ID" value="OGH59438.1"/>
    <property type="molecule type" value="Genomic_DNA"/>
</dbReference>
<evidence type="ECO:0008006" key="7">
    <source>
        <dbReference type="Google" id="ProtNLM"/>
    </source>
</evidence>
<evidence type="ECO:0000259" key="4">
    <source>
        <dbReference type="Pfam" id="PF13439"/>
    </source>
</evidence>
<dbReference type="InterPro" id="IPR028098">
    <property type="entry name" value="Glyco_trans_4-like_N"/>
</dbReference>
<dbReference type="PANTHER" id="PTHR12526">
    <property type="entry name" value="GLYCOSYLTRANSFERASE"/>
    <property type="match status" value="1"/>
</dbReference>
<protein>
    <recommendedName>
        <fullName evidence="7">Glycosyltransferase subfamily 4-like N-terminal domain-containing protein</fullName>
    </recommendedName>
</protein>
<accession>A0A1F6LJ60</accession>
<dbReference type="CDD" id="cd03808">
    <property type="entry name" value="GT4_CapM-like"/>
    <property type="match status" value="1"/>
</dbReference>
<dbReference type="Gene3D" id="3.40.50.2000">
    <property type="entry name" value="Glycogen Phosphorylase B"/>
    <property type="match status" value="2"/>
</dbReference>
<evidence type="ECO:0000256" key="1">
    <source>
        <dbReference type="ARBA" id="ARBA00022676"/>
    </source>
</evidence>
<evidence type="ECO:0000256" key="2">
    <source>
        <dbReference type="ARBA" id="ARBA00022679"/>
    </source>
</evidence>